<dbReference type="InterPro" id="IPR006143">
    <property type="entry name" value="RND_pump_MFP"/>
</dbReference>
<name>A0A919BB89_9GAMM</name>
<gene>
    <name evidence="7" type="ORF">GCM10017161_02870</name>
</gene>
<accession>A0A919BB89</accession>
<dbReference type="Pfam" id="PF25954">
    <property type="entry name" value="Beta-barrel_RND_2"/>
    <property type="match status" value="1"/>
</dbReference>
<dbReference type="GO" id="GO:0030288">
    <property type="term" value="C:outer membrane-bounded periplasmic space"/>
    <property type="evidence" value="ECO:0007669"/>
    <property type="project" value="TreeGrafter"/>
</dbReference>
<dbReference type="InterPro" id="IPR058649">
    <property type="entry name" value="CzcB_C"/>
</dbReference>
<dbReference type="Proteomes" id="UP000623842">
    <property type="component" value="Unassembled WGS sequence"/>
</dbReference>
<feature type="region of interest" description="Disordered" evidence="3">
    <location>
        <begin position="46"/>
        <end position="97"/>
    </location>
</feature>
<evidence type="ECO:0000259" key="5">
    <source>
        <dbReference type="Pfam" id="PF25973"/>
    </source>
</evidence>
<evidence type="ECO:0000313" key="7">
    <source>
        <dbReference type="EMBL" id="GHF79144.1"/>
    </source>
</evidence>
<dbReference type="InterPro" id="IPR058792">
    <property type="entry name" value="Beta-barrel_RND_2"/>
</dbReference>
<protein>
    <submittedName>
        <fullName evidence="7">RND transporter MFP subunit</fullName>
    </submittedName>
</protein>
<dbReference type="AlphaFoldDB" id="A0A919BB89"/>
<evidence type="ECO:0000313" key="8">
    <source>
        <dbReference type="Proteomes" id="UP000623842"/>
    </source>
</evidence>
<dbReference type="PANTHER" id="PTHR30097:SF15">
    <property type="entry name" value="CATION EFFLUX SYSTEM PROTEIN CUSB"/>
    <property type="match status" value="1"/>
</dbReference>
<dbReference type="RefSeq" id="WP_229854463.1">
    <property type="nucleotide sequence ID" value="NZ_BNCK01000001.1"/>
</dbReference>
<dbReference type="SUPFAM" id="SSF111369">
    <property type="entry name" value="HlyD-like secretion proteins"/>
    <property type="match status" value="1"/>
</dbReference>
<proteinExistence type="inferred from homology"/>
<dbReference type="GO" id="GO:0015679">
    <property type="term" value="P:plasma membrane copper ion transport"/>
    <property type="evidence" value="ECO:0007669"/>
    <property type="project" value="TreeGrafter"/>
</dbReference>
<evidence type="ECO:0000256" key="1">
    <source>
        <dbReference type="ARBA" id="ARBA00009477"/>
    </source>
</evidence>
<dbReference type="Gene3D" id="2.40.420.20">
    <property type="match status" value="1"/>
</dbReference>
<dbReference type="GO" id="GO:0060003">
    <property type="term" value="P:copper ion export"/>
    <property type="evidence" value="ECO:0007669"/>
    <property type="project" value="TreeGrafter"/>
</dbReference>
<comment type="caution">
    <text evidence="7">The sequence shown here is derived from an EMBL/GenBank/DDBJ whole genome shotgun (WGS) entry which is preliminary data.</text>
</comment>
<dbReference type="Gene3D" id="2.40.30.170">
    <property type="match status" value="1"/>
</dbReference>
<dbReference type="InterPro" id="IPR058647">
    <property type="entry name" value="BSH_CzcB-like"/>
</dbReference>
<comment type="similarity">
    <text evidence="1">Belongs to the membrane fusion protein (MFP) (TC 8.A.1) family.</text>
</comment>
<feature type="domain" description="CzcB-like barrel-sandwich hybrid" evidence="5">
    <location>
        <begin position="137"/>
        <end position="271"/>
    </location>
</feature>
<sequence>MKDFNISRMAYRLLLGVAVALPLTGFSQSNEINAQNTIALALSSSQLSNDTAQEHQHSEDENSANKADKHSPSAGLDTQEQQNKQEDADEEHEEGVSFSQEQMTLADILVKSITPQFHSRFIYAPGEVKANGYKSYIVSPRTDSVVIRRHATLGEHVVQGQVLVTLFSEAMAQAQADYLVASTEWQRVKKLGNSTISESQLLQAETAFNASFGKLIALGMTEQAIGDISIKHSKTLGQYSLIAQRAGVVLQDDFTQGQRVAAGDSVMLLADEQDLWVEAKVAPNKELNISLNSPATVEFAKQKFAAKVIQEAHTIDPQTRTRIVRLSVANESDRLHSGMFVKIYFHFNTQEKVMAVPEGALVRSADGDWTVFVEQHPGEFKAVEVTLGRSLGNNREIFGLEPGSQVVTKGAFFVASQIAKSGFDPHNH</sequence>
<evidence type="ECO:0000256" key="2">
    <source>
        <dbReference type="ARBA" id="ARBA00022448"/>
    </source>
</evidence>
<dbReference type="NCBIfam" id="TIGR01730">
    <property type="entry name" value="RND_mfp"/>
    <property type="match status" value="1"/>
</dbReference>
<evidence type="ECO:0000259" key="6">
    <source>
        <dbReference type="Pfam" id="PF25975"/>
    </source>
</evidence>
<keyword evidence="2" id="KW-0813">Transport</keyword>
<dbReference type="GO" id="GO:0022857">
    <property type="term" value="F:transmembrane transporter activity"/>
    <property type="evidence" value="ECO:0007669"/>
    <property type="project" value="InterPro"/>
</dbReference>
<dbReference type="PANTHER" id="PTHR30097">
    <property type="entry name" value="CATION EFFLUX SYSTEM PROTEIN CUSB"/>
    <property type="match status" value="1"/>
</dbReference>
<feature type="domain" description="CusB-like beta-barrel" evidence="4">
    <location>
        <begin position="275"/>
        <end position="345"/>
    </location>
</feature>
<dbReference type="Pfam" id="PF25975">
    <property type="entry name" value="CzcB_C"/>
    <property type="match status" value="1"/>
</dbReference>
<reference evidence="7" key="2">
    <citation type="submission" date="2020-09" db="EMBL/GenBank/DDBJ databases">
        <authorList>
            <person name="Sun Q."/>
            <person name="Kim S."/>
        </authorList>
    </citation>
    <scope>NUCLEOTIDE SEQUENCE</scope>
    <source>
        <strain evidence="7">KCTC 42731</strain>
    </source>
</reference>
<evidence type="ECO:0000259" key="4">
    <source>
        <dbReference type="Pfam" id="PF25954"/>
    </source>
</evidence>
<dbReference type="GO" id="GO:0016020">
    <property type="term" value="C:membrane"/>
    <property type="evidence" value="ECO:0007669"/>
    <property type="project" value="InterPro"/>
</dbReference>
<organism evidence="7 8">
    <name type="scientific">Thalassotalea marina</name>
    <dbReference type="NCBI Taxonomy" id="1673741"/>
    <lineage>
        <taxon>Bacteria</taxon>
        <taxon>Pseudomonadati</taxon>
        <taxon>Pseudomonadota</taxon>
        <taxon>Gammaproteobacteria</taxon>
        <taxon>Alteromonadales</taxon>
        <taxon>Colwelliaceae</taxon>
        <taxon>Thalassotalea</taxon>
    </lineage>
</organism>
<feature type="domain" description="CzcB-like C-terminal circularly permuted SH3-like" evidence="6">
    <location>
        <begin position="355"/>
        <end position="413"/>
    </location>
</feature>
<dbReference type="InterPro" id="IPR051909">
    <property type="entry name" value="MFP_Cation_Efflux"/>
</dbReference>
<dbReference type="GO" id="GO:0046914">
    <property type="term" value="F:transition metal ion binding"/>
    <property type="evidence" value="ECO:0007669"/>
    <property type="project" value="TreeGrafter"/>
</dbReference>
<evidence type="ECO:0000256" key="3">
    <source>
        <dbReference type="SAM" id="MobiDB-lite"/>
    </source>
</evidence>
<dbReference type="Pfam" id="PF25973">
    <property type="entry name" value="BSH_CzcB"/>
    <property type="match status" value="1"/>
</dbReference>
<reference evidence="7" key="1">
    <citation type="journal article" date="2014" name="Int. J. Syst. Evol. Microbiol.">
        <title>Complete genome sequence of Corynebacterium casei LMG S-19264T (=DSM 44701T), isolated from a smear-ripened cheese.</title>
        <authorList>
            <consortium name="US DOE Joint Genome Institute (JGI-PGF)"/>
            <person name="Walter F."/>
            <person name="Albersmeier A."/>
            <person name="Kalinowski J."/>
            <person name="Ruckert C."/>
        </authorList>
    </citation>
    <scope>NUCLEOTIDE SEQUENCE</scope>
    <source>
        <strain evidence="7">KCTC 42731</strain>
    </source>
</reference>
<keyword evidence="8" id="KW-1185">Reference proteome</keyword>
<dbReference type="EMBL" id="BNCK01000001">
    <property type="protein sequence ID" value="GHF79144.1"/>
    <property type="molecule type" value="Genomic_DNA"/>
</dbReference>